<name>A0A857JAJ7_9BURK</name>
<proteinExistence type="predicted"/>
<organism evidence="1 2">
    <name type="scientific">Xylophilus rhododendri</name>
    <dbReference type="NCBI Taxonomy" id="2697032"/>
    <lineage>
        <taxon>Bacteria</taxon>
        <taxon>Pseudomonadati</taxon>
        <taxon>Pseudomonadota</taxon>
        <taxon>Betaproteobacteria</taxon>
        <taxon>Burkholderiales</taxon>
        <taxon>Xylophilus</taxon>
    </lineage>
</organism>
<dbReference type="AlphaFoldDB" id="A0A857JAJ7"/>
<sequence length="161" mass="17632">MNFLLKLGRITFLLVLVLVTIFAAGELMGRHFGDRIYLRNASPCTIVMMSEHQGIEANPGESVLIKAGFIDRTPTMLITRVGGIWQGGLHFSIDNFSVRDQPDRAIPPDWIENTLRGRKLTYVLDKDGQISVISPNTKATMQFNGTAVRLGATSGASLCPA</sequence>
<evidence type="ECO:0000313" key="2">
    <source>
        <dbReference type="Proteomes" id="UP000464787"/>
    </source>
</evidence>
<dbReference type="EMBL" id="CP047650">
    <property type="protein sequence ID" value="QHJ01041.1"/>
    <property type="molecule type" value="Genomic_DNA"/>
</dbReference>
<dbReference type="Proteomes" id="UP000464787">
    <property type="component" value="Chromosome"/>
</dbReference>
<evidence type="ECO:0000313" key="1">
    <source>
        <dbReference type="EMBL" id="QHJ01041.1"/>
    </source>
</evidence>
<dbReference type="RefSeq" id="WP_160554850.1">
    <property type="nucleotide sequence ID" value="NZ_CP047650.1"/>
</dbReference>
<accession>A0A857JAJ7</accession>
<protein>
    <submittedName>
        <fullName evidence="1">Uncharacterized protein</fullName>
    </submittedName>
</protein>
<gene>
    <name evidence="1" type="ORF">GT347_25475</name>
</gene>
<reference evidence="1 2" key="1">
    <citation type="submission" date="2020-01" db="EMBL/GenBank/DDBJ databases">
        <title>Genome sequencing of strain KACC 21265.</title>
        <authorList>
            <person name="Heo J."/>
            <person name="Kim S.-J."/>
            <person name="Kim J.-S."/>
            <person name="Hong S.-B."/>
            <person name="Kwon S.-W."/>
        </authorList>
    </citation>
    <scope>NUCLEOTIDE SEQUENCE [LARGE SCALE GENOMIC DNA]</scope>
    <source>
        <strain evidence="1 2">KACC 21265</strain>
    </source>
</reference>
<dbReference type="KEGG" id="xyk:GT347_25475"/>
<keyword evidence="2" id="KW-1185">Reference proteome</keyword>